<organism evidence="9 10">
    <name type="scientific">Coffea arabica</name>
    <name type="common">Arabian coffee</name>
    <dbReference type="NCBI Taxonomy" id="13443"/>
    <lineage>
        <taxon>Eukaryota</taxon>
        <taxon>Viridiplantae</taxon>
        <taxon>Streptophyta</taxon>
        <taxon>Embryophyta</taxon>
        <taxon>Tracheophyta</taxon>
        <taxon>Spermatophyta</taxon>
        <taxon>Magnoliopsida</taxon>
        <taxon>eudicotyledons</taxon>
        <taxon>Gunneridae</taxon>
        <taxon>Pentapetalae</taxon>
        <taxon>asterids</taxon>
        <taxon>lamiids</taxon>
        <taxon>Gentianales</taxon>
        <taxon>Rubiaceae</taxon>
        <taxon>Ixoroideae</taxon>
        <taxon>Gardenieae complex</taxon>
        <taxon>Bertiereae - Coffeeae clade</taxon>
        <taxon>Coffeeae</taxon>
        <taxon>Coffea</taxon>
    </lineage>
</organism>
<keyword evidence="9" id="KW-1185">Reference proteome</keyword>
<evidence type="ECO:0000313" key="10">
    <source>
        <dbReference type="RefSeq" id="XP_027126342.2"/>
    </source>
</evidence>
<feature type="chain" id="PRO_5047201274" evidence="7">
    <location>
        <begin position="17"/>
        <end position="441"/>
    </location>
</feature>
<evidence type="ECO:0000256" key="5">
    <source>
        <dbReference type="ARBA" id="ARBA00023242"/>
    </source>
</evidence>
<reference evidence="9" key="1">
    <citation type="journal article" date="2025" name="Foods">
        <title>Unveiling the Microbial Signatures of Arabica Coffee Cherries: Insights into Ripeness Specific Diversity, Functional Traits, and Implications for Quality and Safety.</title>
        <authorList>
            <consortium name="RefSeq"/>
            <person name="Tenea G.N."/>
            <person name="Cifuentes V."/>
            <person name="Reyes P."/>
            <person name="Cevallos-Vallejos M."/>
        </authorList>
    </citation>
    <scope>NUCLEOTIDE SEQUENCE [LARGE SCALE GENOMIC DNA]</scope>
</reference>
<dbReference type="GO" id="GO:0043565">
    <property type="term" value="F:sequence-specific DNA binding"/>
    <property type="evidence" value="ECO:0007669"/>
    <property type="project" value="TreeGrafter"/>
</dbReference>
<keyword evidence="5" id="KW-0539">Nucleus</keyword>
<evidence type="ECO:0000256" key="1">
    <source>
        <dbReference type="ARBA" id="ARBA00004123"/>
    </source>
</evidence>
<dbReference type="GO" id="GO:0003700">
    <property type="term" value="F:DNA-binding transcription factor activity"/>
    <property type="evidence" value="ECO:0007669"/>
    <property type="project" value="InterPro"/>
</dbReference>
<evidence type="ECO:0000256" key="7">
    <source>
        <dbReference type="SAM" id="SignalP"/>
    </source>
</evidence>
<protein>
    <submittedName>
        <fullName evidence="10">Transcription factor TCP9-like isoform X1</fullName>
    </submittedName>
</protein>
<dbReference type="AlphaFoldDB" id="A0A6P6XJX1"/>
<feature type="region of interest" description="Disordered" evidence="6">
    <location>
        <begin position="119"/>
        <end position="138"/>
    </location>
</feature>
<name>A0A6P6XJX1_COFAR</name>
<reference evidence="10" key="2">
    <citation type="submission" date="2025-08" db="UniProtKB">
        <authorList>
            <consortium name="RefSeq"/>
        </authorList>
    </citation>
    <scope>IDENTIFICATION</scope>
    <source>
        <tissue evidence="10">Leaves</tissue>
    </source>
</reference>
<evidence type="ECO:0000256" key="4">
    <source>
        <dbReference type="ARBA" id="ARBA00023163"/>
    </source>
</evidence>
<dbReference type="PROSITE" id="PS51369">
    <property type="entry name" value="TCP"/>
    <property type="match status" value="1"/>
</dbReference>
<dbReference type="GO" id="GO:0005634">
    <property type="term" value="C:nucleus"/>
    <property type="evidence" value="ECO:0007669"/>
    <property type="project" value="UniProtKB-SubCell"/>
</dbReference>
<keyword evidence="3" id="KW-0238">DNA-binding</keyword>
<feature type="compositionally biased region" description="Polar residues" evidence="6">
    <location>
        <begin position="392"/>
        <end position="402"/>
    </location>
</feature>
<sequence length="441" mass="45797">MLLRFLGDFFYIKVFAFSMASVENSQNLEPDDDEVNNDAHDLLLGDPHHYTITAVGPAFEQSPRVAAAVDPTPSPPPPPPPFLQSSDIVPMLKEEPADNDVEGSIPVGLTPIHHLDKPMLLAPPKRSSKDRHTKVEGRGRRIRMPATCAARIFQLTRELGHKSDGETIRWLLERAEPAIIEATGTGTVPAIAVSVNGALKIPTTSSTSMTATEGDGARKQRKRASTSEFYEVNDNSSFAPVAPITPQGLVPVWTVGAHGAPGMVPTSVVPSGAFFMIPPTGATIAAAAAAAGAVPPRPSNQPQLWAIPAAAATPVFGVSGRPISNFVSAMEPGPSVNFATDGGGGDEGEGRMGSALPNIVGSGDKNFSGKISAMAPFASSTSSRDGAATVGTRATGSPTGATSAQVLRDFSLEVYDKRELQFMVGGAAAGAGNDQTPSSKS</sequence>
<dbReference type="Pfam" id="PF03634">
    <property type="entry name" value="TCP"/>
    <property type="match status" value="1"/>
</dbReference>
<dbReference type="GeneID" id="113742653"/>
<proteinExistence type="predicted"/>
<feature type="region of interest" description="Disordered" evidence="6">
    <location>
        <begin position="205"/>
        <end position="224"/>
    </location>
</feature>
<feature type="signal peptide" evidence="7">
    <location>
        <begin position="1"/>
        <end position="16"/>
    </location>
</feature>
<dbReference type="OrthoDB" id="1928965at2759"/>
<dbReference type="PANTHER" id="PTHR31072">
    <property type="entry name" value="TRANSCRIPTION FACTOR TCP4-RELATED"/>
    <property type="match status" value="1"/>
</dbReference>
<evidence type="ECO:0000313" key="9">
    <source>
        <dbReference type="Proteomes" id="UP001652660"/>
    </source>
</evidence>
<dbReference type="PANTHER" id="PTHR31072:SF1">
    <property type="entry name" value="TRANSCRIPTION FACTOR TCP9"/>
    <property type="match status" value="1"/>
</dbReference>
<dbReference type="InterPro" id="IPR005333">
    <property type="entry name" value="Transcription_factor_TCP"/>
</dbReference>
<accession>A0A6P6XJX1</accession>
<dbReference type="RefSeq" id="XP_027126342.2">
    <property type="nucleotide sequence ID" value="XM_027270541.2"/>
</dbReference>
<evidence type="ECO:0000256" key="2">
    <source>
        <dbReference type="ARBA" id="ARBA00023015"/>
    </source>
</evidence>
<dbReference type="Proteomes" id="UP001652660">
    <property type="component" value="Chromosome 4e"/>
</dbReference>
<keyword evidence="4" id="KW-0804">Transcription</keyword>
<evidence type="ECO:0000259" key="8">
    <source>
        <dbReference type="PROSITE" id="PS51369"/>
    </source>
</evidence>
<evidence type="ECO:0000256" key="3">
    <source>
        <dbReference type="ARBA" id="ARBA00023125"/>
    </source>
</evidence>
<comment type="subcellular location">
    <subcellularLocation>
        <location evidence="1">Nucleus</location>
    </subcellularLocation>
</comment>
<feature type="domain" description="TCP" evidence="8">
    <location>
        <begin position="128"/>
        <end position="182"/>
    </location>
</feature>
<feature type="region of interest" description="Disordered" evidence="6">
    <location>
        <begin position="379"/>
        <end position="402"/>
    </location>
</feature>
<evidence type="ECO:0000256" key="6">
    <source>
        <dbReference type="SAM" id="MobiDB-lite"/>
    </source>
</evidence>
<keyword evidence="2" id="KW-0805">Transcription regulation</keyword>
<dbReference type="InterPro" id="IPR017887">
    <property type="entry name" value="TF_TCP_subgr"/>
</dbReference>
<keyword evidence="7" id="KW-0732">Signal</keyword>
<gene>
    <name evidence="10" type="primary">LOC113742653</name>
</gene>